<reference evidence="2" key="1">
    <citation type="submission" date="2016-10" db="EMBL/GenBank/DDBJ databases">
        <authorList>
            <person name="Varghese N."/>
            <person name="Submissions S."/>
        </authorList>
    </citation>
    <scope>NUCLEOTIDE SEQUENCE [LARGE SCALE GENOMIC DNA]</scope>
    <source>
        <strain evidence="2">CGMCC 1.2747</strain>
    </source>
</reference>
<sequence length="350" mass="41902">MKLSKIFLFLLFSKLCIYSQKIPIENNSKQILPIDFDGCVKNITIKSLYFNEKNKTIDTTAMIYKVLFAQNGNITKQMYFDKSDDNEWKTIEYDELERIKTIKTKKDGKIWVISEQFFNTFSTHPDSTTINHVGDKYKEKYINLFNKKNLIRQEYYAQDTLRHYNTYIYDNKKRLIKDNFYNTKNGFGITLGKSITGYKDEKTLHSNDSIIYEYKKIKDTLITIKHQPKIWNEIKKEIKSNNFSSVIVEKYNRDFLDNASHTYKSKDSIFNFTYYYNGKKEIRSFYKTITTPTSVVSNWKSDGYYNSEEKTATVYIEFEFDVYNNWIKKKYSKDKIIISQISRKIEYYCK</sequence>
<name>A0A1G7X7I1_9FLAO</name>
<keyword evidence="2" id="KW-1185">Reference proteome</keyword>
<evidence type="ECO:0008006" key="3">
    <source>
        <dbReference type="Google" id="ProtNLM"/>
    </source>
</evidence>
<evidence type="ECO:0000313" key="1">
    <source>
        <dbReference type="EMBL" id="SDG80134.1"/>
    </source>
</evidence>
<dbReference type="Proteomes" id="UP000199274">
    <property type="component" value="Unassembled WGS sequence"/>
</dbReference>
<dbReference type="OrthoDB" id="1351597at2"/>
<dbReference type="AlphaFoldDB" id="A0A1G7X7I1"/>
<proteinExistence type="predicted"/>
<protein>
    <recommendedName>
        <fullName evidence="3">YD repeat-containing protein</fullName>
    </recommendedName>
</protein>
<dbReference type="EMBL" id="FNDB01000002">
    <property type="protein sequence ID" value="SDG80134.1"/>
    <property type="molecule type" value="Genomic_DNA"/>
</dbReference>
<accession>A0A1G7X7I1</accession>
<gene>
    <name evidence="1" type="ORF">SAMN04488062_102201</name>
</gene>
<evidence type="ECO:0000313" key="2">
    <source>
        <dbReference type="Proteomes" id="UP000199274"/>
    </source>
</evidence>
<organism evidence="1 2">
    <name type="scientific">Flavobacterium omnivorum</name>
    <dbReference type="NCBI Taxonomy" id="178355"/>
    <lineage>
        <taxon>Bacteria</taxon>
        <taxon>Pseudomonadati</taxon>
        <taxon>Bacteroidota</taxon>
        <taxon>Flavobacteriia</taxon>
        <taxon>Flavobacteriales</taxon>
        <taxon>Flavobacteriaceae</taxon>
        <taxon>Flavobacterium</taxon>
    </lineage>
</organism>
<dbReference type="RefSeq" id="WP_091255106.1">
    <property type="nucleotide sequence ID" value="NZ_FNDB01000002.1"/>
</dbReference>